<sequence>MVDLPRRQTGTGLLGVVVVDYAYVVALLGQDHLELPDIRSLGADVEPTVEGEVAVHRHCPPAVQGEEDVSRLDGVTVLDEDIADLAVDRRVDHLEFIAPELATNRDLVGQGAHADHLGDGAIRLDVDHQGVIDPWLPEGDADCHQGEDEQHRHLSLHRRMPLSLGIA</sequence>
<name>A0A382RXL0_9ZZZZ</name>
<dbReference type="AlphaFoldDB" id="A0A382RXL0"/>
<reference evidence="1" key="1">
    <citation type="submission" date="2018-05" db="EMBL/GenBank/DDBJ databases">
        <authorList>
            <person name="Lanie J.A."/>
            <person name="Ng W.-L."/>
            <person name="Kazmierczak K.M."/>
            <person name="Andrzejewski T.M."/>
            <person name="Davidsen T.M."/>
            <person name="Wayne K.J."/>
            <person name="Tettelin H."/>
            <person name="Glass J.I."/>
            <person name="Rusch D."/>
            <person name="Podicherti R."/>
            <person name="Tsui H.-C.T."/>
            <person name="Winkler M.E."/>
        </authorList>
    </citation>
    <scope>NUCLEOTIDE SEQUENCE</scope>
</reference>
<proteinExistence type="predicted"/>
<protein>
    <submittedName>
        <fullName evidence="1">Uncharacterized protein</fullName>
    </submittedName>
</protein>
<evidence type="ECO:0000313" key="1">
    <source>
        <dbReference type="EMBL" id="SVD02210.1"/>
    </source>
</evidence>
<dbReference type="EMBL" id="UINC01124810">
    <property type="protein sequence ID" value="SVD02210.1"/>
    <property type="molecule type" value="Genomic_DNA"/>
</dbReference>
<accession>A0A382RXL0</accession>
<gene>
    <name evidence="1" type="ORF">METZ01_LOCUS355064</name>
</gene>
<organism evidence="1">
    <name type="scientific">marine metagenome</name>
    <dbReference type="NCBI Taxonomy" id="408172"/>
    <lineage>
        <taxon>unclassified sequences</taxon>
        <taxon>metagenomes</taxon>
        <taxon>ecological metagenomes</taxon>
    </lineage>
</organism>